<dbReference type="Proteomes" id="UP001163328">
    <property type="component" value="Chromosome"/>
</dbReference>
<sequence length="381" mass="43936">MESYNKVILSIGSNQGDRLKHLTRCIELINNQIGTVIQVSKAYQSPAWGFVSEPFYNAALLVHTPFTANQVLQQIVAIEQQLGRVRGQNSGYEARTIDVDIITFNDDIVATESLQIPHPQMQNRLFVLVPMQDLKTDWQHPALNQSINQLIAACADDSQLEVVATMPNPNQAIELHLCNYIAIEGNIGAGKTTLSTRISEDFNAKLILERFADNPFLPKFYNDPARYAFPLEVSFLTDRYKQLSDDLSQFDLFKDFVVSDYHIFKSLIFAKVTLPEDEYMLYKNMFDIMYKEMPKPDLYVYLYQNPERLLTNIKLRGRSYEQDIKGEYLDRINQGYLDFIKTHTELNSLIIDVSAFDFVNNQQDYISILNLIQNKLKERTN</sequence>
<feature type="domain" description="Deoxynucleoside kinase" evidence="14">
    <location>
        <begin position="181"/>
        <end position="374"/>
    </location>
</feature>
<dbReference type="EMBL" id="CP081495">
    <property type="protein sequence ID" value="UYW00693.1"/>
    <property type="molecule type" value="Genomic_DNA"/>
</dbReference>
<evidence type="ECO:0000256" key="4">
    <source>
        <dbReference type="ARBA" id="ARBA00016218"/>
    </source>
</evidence>
<comment type="similarity">
    <text evidence="2">Belongs to the HPPK family.</text>
</comment>
<evidence type="ECO:0000256" key="10">
    <source>
        <dbReference type="ARBA" id="ARBA00029409"/>
    </source>
</evidence>
<name>A0ABY6LWH8_9FLAO</name>
<comment type="function">
    <text evidence="10">Catalyzes the transfer of pyrophosphate from adenosine triphosphate (ATP) to 6-hydroxymethyl-7,8-dihydropterin, an enzymatic step in folate biosynthesis pathway.</text>
</comment>
<evidence type="ECO:0000256" key="11">
    <source>
        <dbReference type="ARBA" id="ARBA00029766"/>
    </source>
</evidence>
<evidence type="ECO:0000256" key="8">
    <source>
        <dbReference type="ARBA" id="ARBA00022840"/>
    </source>
</evidence>
<dbReference type="SUPFAM" id="SSF52540">
    <property type="entry name" value="P-loop containing nucleoside triphosphate hydrolases"/>
    <property type="match status" value="1"/>
</dbReference>
<evidence type="ECO:0000313" key="16">
    <source>
        <dbReference type="Proteomes" id="UP001163328"/>
    </source>
</evidence>
<reference evidence="15" key="1">
    <citation type="submission" date="2021-08" db="EMBL/GenBank/DDBJ databases">
        <title>Flavobacterium sp. strain CC-SYL302.</title>
        <authorList>
            <person name="Lin S.-Y."/>
            <person name="Lee T.-H."/>
            <person name="Young C.-C."/>
        </authorList>
    </citation>
    <scope>NUCLEOTIDE SEQUENCE</scope>
    <source>
        <strain evidence="15">CC-SYL302</strain>
    </source>
</reference>
<dbReference type="Pfam" id="PF01712">
    <property type="entry name" value="dNK"/>
    <property type="match status" value="1"/>
</dbReference>
<feature type="domain" description="7,8-dihydro-6-hydroxymethylpterin-pyrophosphokinase" evidence="13">
    <location>
        <begin position="8"/>
        <end position="135"/>
    </location>
</feature>
<dbReference type="InterPro" id="IPR000550">
    <property type="entry name" value="Hppk"/>
</dbReference>
<evidence type="ECO:0000256" key="5">
    <source>
        <dbReference type="ARBA" id="ARBA00022679"/>
    </source>
</evidence>
<evidence type="ECO:0000256" key="6">
    <source>
        <dbReference type="ARBA" id="ARBA00022741"/>
    </source>
</evidence>
<evidence type="ECO:0000313" key="15">
    <source>
        <dbReference type="EMBL" id="UYW00693.1"/>
    </source>
</evidence>
<dbReference type="Gene3D" id="3.30.70.560">
    <property type="entry name" value="7,8-Dihydro-6-hydroxymethylpterin-pyrophosphokinase HPPK"/>
    <property type="match status" value="1"/>
</dbReference>
<protein>
    <recommendedName>
        <fullName evidence="4">2-amino-4-hydroxy-6-hydroxymethyldihydropteridine pyrophosphokinase</fullName>
        <ecNumber evidence="3">2.7.6.3</ecNumber>
    </recommendedName>
    <alternativeName>
        <fullName evidence="11">6-hydroxymethyl-7,8-dihydropterin pyrophosphokinase</fullName>
    </alternativeName>
    <alternativeName>
        <fullName evidence="12">7,8-dihydro-6-hydroxymethylpterin-pyrophosphokinase</fullName>
    </alternativeName>
</protein>
<keyword evidence="7" id="KW-0418">Kinase</keyword>
<dbReference type="EC" id="2.7.6.3" evidence="3"/>
<dbReference type="InterPro" id="IPR035907">
    <property type="entry name" value="Hppk_sf"/>
</dbReference>
<dbReference type="InterPro" id="IPR027417">
    <property type="entry name" value="P-loop_NTPase"/>
</dbReference>
<keyword evidence="6" id="KW-0547">Nucleotide-binding</keyword>
<accession>A0ABY6LWH8</accession>
<evidence type="ECO:0000256" key="7">
    <source>
        <dbReference type="ARBA" id="ARBA00022777"/>
    </source>
</evidence>
<dbReference type="GO" id="GO:0003848">
    <property type="term" value="F:2-amino-4-hydroxy-6-hydroxymethyldihydropteridine diphosphokinase activity"/>
    <property type="evidence" value="ECO:0007669"/>
    <property type="project" value="UniProtKB-EC"/>
</dbReference>
<proteinExistence type="inferred from homology"/>
<dbReference type="NCBIfam" id="TIGR01498">
    <property type="entry name" value="folK"/>
    <property type="match status" value="1"/>
</dbReference>
<dbReference type="PANTHER" id="PTHR43071:SF1">
    <property type="entry name" value="2-AMINO-4-HYDROXY-6-HYDROXYMETHYLDIHYDROPTERIDINE PYROPHOSPHOKINASE"/>
    <property type="match status" value="1"/>
</dbReference>
<evidence type="ECO:0000256" key="12">
    <source>
        <dbReference type="ARBA" id="ARBA00033413"/>
    </source>
</evidence>
<evidence type="ECO:0000259" key="14">
    <source>
        <dbReference type="Pfam" id="PF01712"/>
    </source>
</evidence>
<dbReference type="RefSeq" id="WP_264432704.1">
    <property type="nucleotide sequence ID" value="NZ_CP081495.1"/>
</dbReference>
<keyword evidence="9" id="KW-0289">Folate biosynthesis</keyword>
<comment type="pathway">
    <text evidence="1">Cofactor biosynthesis; tetrahydrofolate biosynthesis; 2-amino-4-hydroxy-6-hydroxymethyl-7,8-dihydropteridine diphosphate from 7,8-dihydroneopterin triphosphate: step 4/4.</text>
</comment>
<dbReference type="CDD" id="cd01673">
    <property type="entry name" value="dNK"/>
    <property type="match status" value="1"/>
</dbReference>
<dbReference type="CDD" id="cd00483">
    <property type="entry name" value="HPPK"/>
    <property type="match status" value="1"/>
</dbReference>
<dbReference type="SUPFAM" id="SSF55083">
    <property type="entry name" value="6-hydroxymethyl-7,8-dihydropterin pyrophosphokinase, HPPK"/>
    <property type="match status" value="1"/>
</dbReference>
<evidence type="ECO:0000259" key="13">
    <source>
        <dbReference type="Pfam" id="PF01288"/>
    </source>
</evidence>
<evidence type="ECO:0000256" key="1">
    <source>
        <dbReference type="ARBA" id="ARBA00005051"/>
    </source>
</evidence>
<keyword evidence="16" id="KW-1185">Reference proteome</keyword>
<keyword evidence="5 15" id="KW-0808">Transferase</keyword>
<keyword evidence="8" id="KW-0067">ATP-binding</keyword>
<evidence type="ECO:0000256" key="9">
    <source>
        <dbReference type="ARBA" id="ARBA00022909"/>
    </source>
</evidence>
<organism evidence="15 16">
    <name type="scientific">Flavobacterium agricola</name>
    <dbReference type="NCBI Taxonomy" id="2870839"/>
    <lineage>
        <taxon>Bacteria</taxon>
        <taxon>Pseudomonadati</taxon>
        <taxon>Bacteroidota</taxon>
        <taxon>Flavobacteriia</taxon>
        <taxon>Flavobacteriales</taxon>
        <taxon>Flavobacteriaceae</taxon>
        <taxon>Flavobacterium</taxon>
    </lineage>
</organism>
<evidence type="ECO:0000256" key="3">
    <source>
        <dbReference type="ARBA" id="ARBA00013253"/>
    </source>
</evidence>
<dbReference type="Pfam" id="PF01288">
    <property type="entry name" value="HPPK"/>
    <property type="match status" value="1"/>
</dbReference>
<dbReference type="InterPro" id="IPR031314">
    <property type="entry name" value="DNK_dom"/>
</dbReference>
<dbReference type="Gene3D" id="3.40.50.300">
    <property type="entry name" value="P-loop containing nucleotide triphosphate hydrolases"/>
    <property type="match status" value="1"/>
</dbReference>
<dbReference type="PANTHER" id="PTHR43071">
    <property type="entry name" value="2-AMINO-4-HYDROXY-6-HYDROXYMETHYLDIHYDROPTERIDINE PYROPHOSPHOKINASE"/>
    <property type="match status" value="1"/>
</dbReference>
<evidence type="ECO:0000256" key="2">
    <source>
        <dbReference type="ARBA" id="ARBA00005810"/>
    </source>
</evidence>
<gene>
    <name evidence="15" type="primary">folK</name>
    <name evidence="15" type="ORF">K5I29_09140</name>
</gene>